<dbReference type="PATRIC" id="fig|1423726.3.peg.2519"/>
<evidence type="ECO:0000256" key="1">
    <source>
        <dbReference type="ARBA" id="ARBA00011959"/>
    </source>
</evidence>
<keyword evidence="5" id="KW-1185">Reference proteome</keyword>
<dbReference type="Pfam" id="PF06026">
    <property type="entry name" value="Rib_5-P_isom_A"/>
    <property type="match status" value="1"/>
</dbReference>
<dbReference type="PANTHER" id="PTHR11934">
    <property type="entry name" value="RIBOSE-5-PHOSPHATE ISOMERASE"/>
    <property type="match status" value="1"/>
</dbReference>
<comment type="caution">
    <text evidence="4">The sequence shown here is derived from an EMBL/GenBank/DDBJ whole genome shotgun (WGS) entry which is preliminary data.</text>
</comment>
<dbReference type="GO" id="GO:0005829">
    <property type="term" value="C:cytosol"/>
    <property type="evidence" value="ECO:0007669"/>
    <property type="project" value="TreeGrafter"/>
</dbReference>
<organism evidence="4 5">
    <name type="scientific">Loigolactobacillus bifermentans DSM 20003</name>
    <dbReference type="NCBI Taxonomy" id="1423726"/>
    <lineage>
        <taxon>Bacteria</taxon>
        <taxon>Bacillati</taxon>
        <taxon>Bacillota</taxon>
        <taxon>Bacilli</taxon>
        <taxon>Lactobacillales</taxon>
        <taxon>Lactobacillaceae</taxon>
        <taxon>Loigolactobacillus</taxon>
    </lineage>
</organism>
<accession>A0A0R1H4G5</accession>
<dbReference type="GO" id="GO:0009052">
    <property type="term" value="P:pentose-phosphate shunt, non-oxidative branch"/>
    <property type="evidence" value="ECO:0007669"/>
    <property type="project" value="InterPro"/>
</dbReference>
<dbReference type="PANTHER" id="PTHR11934:SF0">
    <property type="entry name" value="RIBOSE-5-PHOSPHATE ISOMERASE"/>
    <property type="match status" value="1"/>
</dbReference>
<dbReference type="SUPFAM" id="SSF100950">
    <property type="entry name" value="NagB/RpiA/CoA transferase-like"/>
    <property type="match status" value="1"/>
</dbReference>
<protein>
    <recommendedName>
        <fullName evidence="1">ribose-5-phosphate isomerase</fullName>
        <ecNumber evidence="1">5.3.1.6</ecNumber>
    </recommendedName>
    <alternativeName>
        <fullName evidence="3">Phosphoriboisomerase</fullName>
    </alternativeName>
</protein>
<proteinExistence type="predicted"/>
<dbReference type="AlphaFoldDB" id="A0A0R1H4G5"/>
<gene>
    <name evidence="4" type="ORF">FC07_GL002427</name>
</gene>
<dbReference type="GO" id="GO:0004751">
    <property type="term" value="F:ribose-5-phosphate isomerase activity"/>
    <property type="evidence" value="ECO:0007669"/>
    <property type="project" value="UniProtKB-EC"/>
</dbReference>
<dbReference type="EC" id="5.3.1.6" evidence="1"/>
<dbReference type="SUPFAM" id="SSF75445">
    <property type="entry name" value="D-ribose-5-phosphate isomerase (RpiA), lid domain"/>
    <property type="match status" value="1"/>
</dbReference>
<dbReference type="InterPro" id="IPR004788">
    <property type="entry name" value="Ribose5P_isomerase_type_A"/>
</dbReference>
<keyword evidence="2 4" id="KW-0413">Isomerase</keyword>
<dbReference type="Proteomes" id="UP000051461">
    <property type="component" value="Unassembled WGS sequence"/>
</dbReference>
<sequence>MKLNFNNEGSLKMTAQIQQALALIQPGMTVSLGGGRHMQWLADVIAHSPLTDVQLCSPSALTLAACRQLQLPICEQPVKIDLAFDGCDSVDQQFNLLKSNGGIHTDEHLFAQLADQYVILTEAAKVTPRLNAKVPLTVEVLPAAVATLLTHATHLGLTAQVRVATNYQGYVYTRAGNLLVDCQATNWDNLAGLNAMLLQYTGVIATSYFPQAATLVLAEADNGAVQVLRKEG</sequence>
<dbReference type="InterPro" id="IPR037171">
    <property type="entry name" value="NagB/RpiA_transferase-like"/>
</dbReference>
<dbReference type="Gene3D" id="3.30.70.260">
    <property type="match status" value="1"/>
</dbReference>
<evidence type="ECO:0000256" key="3">
    <source>
        <dbReference type="ARBA" id="ARBA00029734"/>
    </source>
</evidence>
<dbReference type="STRING" id="1423726.FC07_GL002427"/>
<name>A0A0R1H4G5_9LACO</name>
<reference evidence="4 5" key="1">
    <citation type="journal article" date="2015" name="Genome Announc.">
        <title>Expanding the biotechnology potential of lactobacilli through comparative genomics of 213 strains and associated genera.</title>
        <authorList>
            <person name="Sun Z."/>
            <person name="Harris H.M."/>
            <person name="McCann A."/>
            <person name="Guo C."/>
            <person name="Argimon S."/>
            <person name="Zhang W."/>
            <person name="Yang X."/>
            <person name="Jeffery I.B."/>
            <person name="Cooney J.C."/>
            <person name="Kagawa T.F."/>
            <person name="Liu W."/>
            <person name="Song Y."/>
            <person name="Salvetti E."/>
            <person name="Wrobel A."/>
            <person name="Rasinkangas P."/>
            <person name="Parkhill J."/>
            <person name="Rea M.C."/>
            <person name="O'Sullivan O."/>
            <person name="Ritari J."/>
            <person name="Douillard F.P."/>
            <person name="Paul Ross R."/>
            <person name="Yang R."/>
            <person name="Briner A.E."/>
            <person name="Felis G.E."/>
            <person name="de Vos W.M."/>
            <person name="Barrangou R."/>
            <person name="Klaenhammer T.R."/>
            <person name="Caufield P.W."/>
            <person name="Cui Y."/>
            <person name="Zhang H."/>
            <person name="O'Toole P.W."/>
        </authorList>
    </citation>
    <scope>NUCLEOTIDE SEQUENCE [LARGE SCALE GENOMIC DNA]</scope>
    <source>
        <strain evidence="4 5">DSM 20003</strain>
    </source>
</reference>
<dbReference type="GO" id="GO:0006014">
    <property type="term" value="P:D-ribose metabolic process"/>
    <property type="evidence" value="ECO:0007669"/>
    <property type="project" value="TreeGrafter"/>
</dbReference>
<dbReference type="EMBL" id="AZDA01000043">
    <property type="protein sequence ID" value="KRK39459.1"/>
    <property type="molecule type" value="Genomic_DNA"/>
</dbReference>
<evidence type="ECO:0000256" key="2">
    <source>
        <dbReference type="ARBA" id="ARBA00023235"/>
    </source>
</evidence>
<evidence type="ECO:0000313" key="5">
    <source>
        <dbReference type="Proteomes" id="UP000051461"/>
    </source>
</evidence>
<dbReference type="Gene3D" id="3.40.50.1360">
    <property type="match status" value="1"/>
</dbReference>
<evidence type="ECO:0000313" key="4">
    <source>
        <dbReference type="EMBL" id="KRK39459.1"/>
    </source>
</evidence>